<name>A0A8C5EDF2_GOUWI</name>
<dbReference type="Pfam" id="PF05741">
    <property type="entry name" value="zf-nanos"/>
    <property type="match status" value="1"/>
</dbReference>
<keyword evidence="5" id="KW-0862">Zinc</keyword>
<comment type="subcellular location">
    <subcellularLocation>
        <location evidence="1">Cytoplasm</location>
    </subcellularLocation>
</comment>
<feature type="compositionally biased region" description="Basic residues" evidence="9">
    <location>
        <begin position="52"/>
        <end position="64"/>
    </location>
</feature>
<evidence type="ECO:0000256" key="3">
    <source>
        <dbReference type="ARBA" id="ARBA00022723"/>
    </source>
</evidence>
<dbReference type="PROSITE" id="PS51522">
    <property type="entry name" value="ZF_NANOS"/>
    <property type="match status" value="1"/>
</dbReference>
<evidence type="ECO:0000256" key="5">
    <source>
        <dbReference type="ARBA" id="ARBA00022833"/>
    </source>
</evidence>
<evidence type="ECO:0000259" key="10">
    <source>
        <dbReference type="PROSITE" id="PS51522"/>
    </source>
</evidence>
<reference evidence="11" key="3">
    <citation type="submission" date="2025-09" db="UniProtKB">
        <authorList>
            <consortium name="Ensembl"/>
        </authorList>
    </citation>
    <scope>IDENTIFICATION</scope>
</reference>
<dbReference type="PANTHER" id="PTHR12887">
    <property type="entry name" value="NANOS PROTEIN"/>
    <property type="match status" value="1"/>
</dbReference>
<comment type="similarity">
    <text evidence="8">Belongs to the nanos family.</text>
</comment>
<evidence type="ECO:0000256" key="4">
    <source>
        <dbReference type="ARBA" id="ARBA00022771"/>
    </source>
</evidence>
<evidence type="ECO:0000256" key="7">
    <source>
        <dbReference type="ARBA" id="ARBA00022884"/>
    </source>
</evidence>
<dbReference type="InterPro" id="IPR024161">
    <property type="entry name" value="Znf_nanos-typ"/>
</dbReference>
<dbReference type="GO" id="GO:0006417">
    <property type="term" value="P:regulation of translation"/>
    <property type="evidence" value="ECO:0007669"/>
    <property type="project" value="UniProtKB-UniRule"/>
</dbReference>
<dbReference type="Gene3D" id="4.10.60.30">
    <property type="entry name" value="Nanos, RNA-binding domain"/>
    <property type="match status" value="1"/>
</dbReference>
<evidence type="ECO:0000256" key="8">
    <source>
        <dbReference type="PROSITE-ProRule" id="PRU00855"/>
    </source>
</evidence>
<sequence>MARRTSDLHSSIISTEDCFDMWRDYMNLSGLMLRLCAVRDEETQEHQEPKKKQPGPRGRSRGRLRGSAQSSPGTSCASSPSDSSCSRGASDFCRFCKQNGETPSVFRSHRLKTDQGKVICPILCSFTCPICGATGDSAHTRRYCPKAQRQQTGIKL</sequence>
<dbReference type="Ensembl" id="ENSGWIT00000022172.1">
    <property type="protein sequence ID" value="ENSGWIP00000020167.1"/>
    <property type="gene ID" value="ENSGWIG00000010953.1"/>
</dbReference>
<feature type="domain" description="Nanos-type" evidence="10">
    <location>
        <begin position="92"/>
        <end position="146"/>
    </location>
</feature>
<organism evidence="11 12">
    <name type="scientific">Gouania willdenowi</name>
    <name type="common">Blunt-snouted clingfish</name>
    <name type="synonym">Lepadogaster willdenowi</name>
    <dbReference type="NCBI Taxonomy" id="441366"/>
    <lineage>
        <taxon>Eukaryota</taxon>
        <taxon>Metazoa</taxon>
        <taxon>Chordata</taxon>
        <taxon>Craniata</taxon>
        <taxon>Vertebrata</taxon>
        <taxon>Euteleostomi</taxon>
        <taxon>Actinopterygii</taxon>
        <taxon>Neopterygii</taxon>
        <taxon>Teleostei</taxon>
        <taxon>Neoteleostei</taxon>
        <taxon>Acanthomorphata</taxon>
        <taxon>Ovalentaria</taxon>
        <taxon>Blenniimorphae</taxon>
        <taxon>Blenniiformes</taxon>
        <taxon>Gobiesocoidei</taxon>
        <taxon>Gobiesocidae</taxon>
        <taxon>Gobiesocinae</taxon>
        <taxon>Gouania</taxon>
    </lineage>
</organism>
<keyword evidence="4 8" id="KW-0863">Zinc-finger</keyword>
<evidence type="ECO:0000256" key="2">
    <source>
        <dbReference type="ARBA" id="ARBA00022490"/>
    </source>
</evidence>
<feature type="compositionally biased region" description="Low complexity" evidence="9">
    <location>
        <begin position="65"/>
        <end position="88"/>
    </location>
</feature>
<feature type="region of interest" description="Disordered" evidence="9">
    <location>
        <begin position="42"/>
        <end position="88"/>
    </location>
</feature>
<dbReference type="Proteomes" id="UP000694680">
    <property type="component" value="Chromosome 20"/>
</dbReference>
<keyword evidence="3" id="KW-0479">Metal-binding</keyword>
<keyword evidence="7 8" id="KW-0694">RNA-binding</keyword>
<evidence type="ECO:0000256" key="9">
    <source>
        <dbReference type="SAM" id="MobiDB-lite"/>
    </source>
</evidence>
<evidence type="ECO:0000313" key="12">
    <source>
        <dbReference type="Proteomes" id="UP000694680"/>
    </source>
</evidence>
<keyword evidence="12" id="KW-1185">Reference proteome</keyword>
<evidence type="ECO:0000313" key="11">
    <source>
        <dbReference type="Ensembl" id="ENSGWIP00000020167.1"/>
    </source>
</evidence>
<evidence type="ECO:0000256" key="1">
    <source>
        <dbReference type="ARBA" id="ARBA00004496"/>
    </source>
</evidence>
<feature type="compositionally biased region" description="Basic and acidic residues" evidence="9">
    <location>
        <begin position="42"/>
        <end position="51"/>
    </location>
</feature>
<gene>
    <name evidence="11" type="primary">nanos2</name>
</gene>
<dbReference type="GO" id="GO:0008270">
    <property type="term" value="F:zinc ion binding"/>
    <property type="evidence" value="ECO:0007669"/>
    <property type="project" value="UniProtKB-KW"/>
</dbReference>
<dbReference type="InterPro" id="IPR008705">
    <property type="entry name" value="Nanos/Xcar2"/>
</dbReference>
<accession>A0A8C5EDF2</accession>
<dbReference type="GO" id="GO:0005737">
    <property type="term" value="C:cytoplasm"/>
    <property type="evidence" value="ECO:0007669"/>
    <property type="project" value="UniProtKB-SubCell"/>
</dbReference>
<dbReference type="GO" id="GO:0003723">
    <property type="term" value="F:RNA binding"/>
    <property type="evidence" value="ECO:0007669"/>
    <property type="project" value="UniProtKB-UniRule"/>
</dbReference>
<reference evidence="11" key="2">
    <citation type="submission" date="2025-08" db="UniProtKB">
        <authorList>
            <consortium name="Ensembl"/>
        </authorList>
    </citation>
    <scope>IDENTIFICATION</scope>
</reference>
<evidence type="ECO:0000256" key="6">
    <source>
        <dbReference type="ARBA" id="ARBA00022845"/>
    </source>
</evidence>
<protein>
    <submittedName>
        <fullName evidence="11">Nanos homolog 2-like</fullName>
    </submittedName>
</protein>
<dbReference type="AlphaFoldDB" id="A0A8C5EDF2"/>
<keyword evidence="6 8" id="KW-0810">Translation regulation</keyword>
<proteinExistence type="inferred from homology"/>
<keyword evidence="2" id="KW-0963">Cytoplasm</keyword>
<dbReference type="InterPro" id="IPR038129">
    <property type="entry name" value="Nanos_sf"/>
</dbReference>
<reference evidence="11" key="1">
    <citation type="submission" date="2020-06" db="EMBL/GenBank/DDBJ databases">
        <authorList>
            <consortium name="Wellcome Sanger Institute Data Sharing"/>
        </authorList>
    </citation>
    <scope>NUCLEOTIDE SEQUENCE [LARGE SCALE GENOMIC DNA]</scope>
</reference>